<dbReference type="EMBL" id="NIDE01000019">
    <property type="protein sequence ID" value="OWK35162.1"/>
    <property type="molecule type" value="Genomic_DNA"/>
</dbReference>
<keyword evidence="1" id="KW-0472">Membrane</keyword>
<proteinExistence type="predicted"/>
<organism evidence="2 3">
    <name type="scientific">Fimbriiglobus ruber</name>
    <dbReference type="NCBI Taxonomy" id="1908690"/>
    <lineage>
        <taxon>Bacteria</taxon>
        <taxon>Pseudomonadati</taxon>
        <taxon>Planctomycetota</taxon>
        <taxon>Planctomycetia</taxon>
        <taxon>Gemmatales</taxon>
        <taxon>Gemmataceae</taxon>
        <taxon>Fimbriiglobus</taxon>
    </lineage>
</organism>
<reference evidence="3" key="1">
    <citation type="submission" date="2017-06" db="EMBL/GenBank/DDBJ databases">
        <title>Genome analysis of Fimbriiglobus ruber SP5, the first member of the order Planctomycetales with confirmed chitinolytic capability.</title>
        <authorList>
            <person name="Ravin N.V."/>
            <person name="Rakitin A.L."/>
            <person name="Ivanova A.A."/>
            <person name="Beletsky A.V."/>
            <person name="Kulichevskaya I.S."/>
            <person name="Mardanov A.V."/>
            <person name="Dedysh S.N."/>
        </authorList>
    </citation>
    <scope>NUCLEOTIDE SEQUENCE [LARGE SCALE GENOMIC DNA]</scope>
    <source>
        <strain evidence="3">SP5</strain>
    </source>
</reference>
<feature type="transmembrane region" description="Helical" evidence="1">
    <location>
        <begin position="25"/>
        <end position="45"/>
    </location>
</feature>
<keyword evidence="1" id="KW-0812">Transmembrane</keyword>
<protein>
    <submittedName>
        <fullName evidence="2">Uncharacterized protein</fullName>
    </submittedName>
</protein>
<name>A0A225D0X8_9BACT</name>
<keyword evidence="1" id="KW-1133">Transmembrane helix</keyword>
<evidence type="ECO:0000256" key="1">
    <source>
        <dbReference type="SAM" id="Phobius"/>
    </source>
</evidence>
<dbReference type="AlphaFoldDB" id="A0A225D0X8"/>
<evidence type="ECO:0000313" key="2">
    <source>
        <dbReference type="EMBL" id="OWK35162.1"/>
    </source>
</evidence>
<accession>A0A225D0X8</accession>
<sequence length="47" mass="5608">MAGFVLLIIFMVAWMCFIMEKVENGYWEFSLQAFPYVIGAIYYLCER</sequence>
<keyword evidence="3" id="KW-1185">Reference proteome</keyword>
<evidence type="ECO:0000313" key="3">
    <source>
        <dbReference type="Proteomes" id="UP000214646"/>
    </source>
</evidence>
<dbReference type="Proteomes" id="UP000214646">
    <property type="component" value="Unassembled WGS sequence"/>
</dbReference>
<comment type="caution">
    <text evidence="2">The sequence shown here is derived from an EMBL/GenBank/DDBJ whole genome shotgun (WGS) entry which is preliminary data.</text>
</comment>
<gene>
    <name evidence="2" type="ORF">FRUB_10004</name>
</gene>